<dbReference type="PROSITE" id="PS50885">
    <property type="entry name" value="HAMP"/>
    <property type="match status" value="1"/>
</dbReference>
<evidence type="ECO:0000256" key="3">
    <source>
        <dbReference type="ARBA" id="ARBA00022481"/>
    </source>
</evidence>
<dbReference type="PROSITE" id="PS50111">
    <property type="entry name" value="CHEMOTAXIS_TRANSDUC_2"/>
    <property type="match status" value="1"/>
</dbReference>
<dbReference type="GO" id="GO:0006935">
    <property type="term" value="P:chemotaxis"/>
    <property type="evidence" value="ECO:0007669"/>
    <property type="project" value="UniProtKB-KW"/>
</dbReference>
<dbReference type="PANTHER" id="PTHR43531">
    <property type="entry name" value="PROTEIN ICFG"/>
    <property type="match status" value="1"/>
</dbReference>
<dbReference type="GO" id="GO:0007165">
    <property type="term" value="P:signal transduction"/>
    <property type="evidence" value="ECO:0007669"/>
    <property type="project" value="UniProtKB-KW"/>
</dbReference>
<dbReference type="FunFam" id="1.10.287.950:FF:000001">
    <property type="entry name" value="Methyl-accepting chemotaxis sensory transducer"/>
    <property type="match status" value="1"/>
</dbReference>
<evidence type="ECO:0000256" key="11">
    <source>
        <dbReference type="PROSITE-ProRule" id="PRU00284"/>
    </source>
</evidence>
<dbReference type="GO" id="GO:0005886">
    <property type="term" value="C:plasma membrane"/>
    <property type="evidence" value="ECO:0007669"/>
    <property type="project" value="UniProtKB-SubCell"/>
</dbReference>
<evidence type="ECO:0000259" key="14">
    <source>
        <dbReference type="PROSITE" id="PS50885"/>
    </source>
</evidence>
<dbReference type="Gene3D" id="1.10.287.950">
    <property type="entry name" value="Methyl-accepting chemotaxis protein"/>
    <property type="match status" value="1"/>
</dbReference>
<dbReference type="GO" id="GO:0004888">
    <property type="term" value="F:transmembrane signaling receptor activity"/>
    <property type="evidence" value="ECO:0007669"/>
    <property type="project" value="InterPro"/>
</dbReference>
<dbReference type="SMART" id="SM00283">
    <property type="entry name" value="MA"/>
    <property type="match status" value="1"/>
</dbReference>
<sequence>MFFSRRSINGRLAFVMAFLGVLLAIIGTFGLAGMALSNDANHRTYAEQMPKSIAVGEMTIMVGRQRTSLDRAAINPGSQDAVNMYAEEREDRAAAAKAWRSYLSLPRDAGEDRLAARVTREYEATERELIRFREATILGNLDDIVTLLYSVGKIYAQMQDAANALKTYQYEQSKRQYEASERHYQALRVGSIAAIVVGSFAAFGGWFFLRKAILVPVNECVTHFERIARGDLSRNIDVKTRDEMGRMLEGLAGMQDSLTRTVLLLREGSSAIATATREIADGNADLQARTESYAASLQETAASTEELTSTVQQNSENAQRASGLSSSALDIARRGHEVVAKAVSTMSEITQSSEAITEITSMIEGIAFQTNILALNAAVEAARAGEQGRGFAVVAGEVRALALRSSAAAKEIKDLILHSTSRIDAGSKLVCDAGDSMSELIEAVSRVHTIMSEISAASAEQSSGLIQVSIAVSAMDKGTQLNTALVERAAAAARALQDRAQALAETAAAFRLSE</sequence>
<evidence type="ECO:0000256" key="1">
    <source>
        <dbReference type="ARBA" id="ARBA00004429"/>
    </source>
</evidence>
<dbReference type="InterPro" id="IPR003660">
    <property type="entry name" value="HAMP_dom"/>
</dbReference>
<dbReference type="InterPro" id="IPR004089">
    <property type="entry name" value="MCPsignal_dom"/>
</dbReference>
<evidence type="ECO:0000256" key="2">
    <source>
        <dbReference type="ARBA" id="ARBA00022475"/>
    </source>
</evidence>
<comment type="similarity">
    <text evidence="10">Belongs to the methyl-accepting chemotaxis (MCP) protein family.</text>
</comment>
<comment type="subcellular location">
    <subcellularLocation>
        <location evidence="1">Cell inner membrane</location>
        <topology evidence="1">Multi-pass membrane protein</topology>
    </subcellularLocation>
</comment>
<gene>
    <name evidence="15" type="primary">tsr_3</name>
    <name evidence="15" type="ORF">LMG9964_06707</name>
</gene>
<keyword evidence="4" id="KW-0145">Chemotaxis</keyword>
<name>A0A6J5KG85_9BURK</name>
<keyword evidence="7 12" id="KW-1133">Transmembrane helix</keyword>
<feature type="transmembrane region" description="Helical" evidence="12">
    <location>
        <begin position="12"/>
        <end position="36"/>
    </location>
</feature>
<reference evidence="15 16" key="1">
    <citation type="submission" date="2020-04" db="EMBL/GenBank/DDBJ databases">
        <authorList>
            <person name="De Canck E."/>
        </authorList>
    </citation>
    <scope>NUCLEOTIDE SEQUENCE [LARGE SCALE GENOMIC DNA]</scope>
    <source>
        <strain evidence="15 16">LMG 9964</strain>
    </source>
</reference>
<dbReference type="SMART" id="SM00304">
    <property type="entry name" value="HAMP"/>
    <property type="match status" value="1"/>
</dbReference>
<dbReference type="Pfam" id="PF02203">
    <property type="entry name" value="TarH"/>
    <property type="match status" value="1"/>
</dbReference>
<evidence type="ECO:0000256" key="7">
    <source>
        <dbReference type="ARBA" id="ARBA00022989"/>
    </source>
</evidence>
<dbReference type="InterPro" id="IPR003122">
    <property type="entry name" value="Tar_rcpt_lig-bd"/>
</dbReference>
<keyword evidence="2" id="KW-1003">Cell membrane</keyword>
<keyword evidence="3" id="KW-0488">Methylation</keyword>
<dbReference type="EMBL" id="CADILN010000024">
    <property type="protein sequence ID" value="CAB4053016.1"/>
    <property type="molecule type" value="Genomic_DNA"/>
</dbReference>
<dbReference type="AlphaFoldDB" id="A0A6J5KG85"/>
<feature type="transmembrane region" description="Helical" evidence="12">
    <location>
        <begin position="186"/>
        <end position="209"/>
    </location>
</feature>
<dbReference type="InterPro" id="IPR051310">
    <property type="entry name" value="MCP_chemotaxis"/>
</dbReference>
<dbReference type="Proteomes" id="UP000494102">
    <property type="component" value="Unassembled WGS sequence"/>
</dbReference>
<keyword evidence="9 11" id="KW-0807">Transducer</keyword>
<accession>A0A6J5KG85</accession>
<evidence type="ECO:0000313" key="16">
    <source>
        <dbReference type="Proteomes" id="UP000494102"/>
    </source>
</evidence>
<evidence type="ECO:0000256" key="5">
    <source>
        <dbReference type="ARBA" id="ARBA00022519"/>
    </source>
</evidence>
<dbReference type="CDD" id="cd06225">
    <property type="entry name" value="HAMP"/>
    <property type="match status" value="1"/>
</dbReference>
<evidence type="ECO:0000256" key="8">
    <source>
        <dbReference type="ARBA" id="ARBA00023136"/>
    </source>
</evidence>
<evidence type="ECO:0000259" key="13">
    <source>
        <dbReference type="PROSITE" id="PS50111"/>
    </source>
</evidence>
<evidence type="ECO:0000256" key="6">
    <source>
        <dbReference type="ARBA" id="ARBA00022692"/>
    </source>
</evidence>
<proteinExistence type="inferred from homology"/>
<dbReference type="SUPFAM" id="SSF58104">
    <property type="entry name" value="Methyl-accepting chemotaxis protein (MCP) signaling domain"/>
    <property type="match status" value="1"/>
</dbReference>
<dbReference type="PANTHER" id="PTHR43531:SF14">
    <property type="entry name" value="METHYL-ACCEPTING CHEMOTAXIS PROTEIN I-RELATED"/>
    <property type="match status" value="1"/>
</dbReference>
<protein>
    <submittedName>
        <fullName evidence="15">Methyl-accepting chemotaxis protein I</fullName>
    </submittedName>
</protein>
<dbReference type="PRINTS" id="PR00260">
    <property type="entry name" value="CHEMTRNSDUCR"/>
</dbReference>
<keyword evidence="8 12" id="KW-0472">Membrane</keyword>
<evidence type="ECO:0000313" key="15">
    <source>
        <dbReference type="EMBL" id="CAB4053016.1"/>
    </source>
</evidence>
<keyword evidence="5" id="KW-0997">Cell inner membrane</keyword>
<evidence type="ECO:0000256" key="12">
    <source>
        <dbReference type="SAM" id="Phobius"/>
    </source>
</evidence>
<dbReference type="InterPro" id="IPR004090">
    <property type="entry name" value="Chemotax_Me-accpt_rcpt"/>
</dbReference>
<dbReference type="RefSeq" id="WP_015004694.1">
    <property type="nucleotide sequence ID" value="NZ_CADILN010000024.1"/>
</dbReference>
<evidence type="ECO:0000256" key="9">
    <source>
        <dbReference type="ARBA" id="ARBA00023224"/>
    </source>
</evidence>
<organism evidence="15 16">
    <name type="scientific">Paraburkholderia phenoliruptrix</name>
    <dbReference type="NCBI Taxonomy" id="252970"/>
    <lineage>
        <taxon>Bacteria</taxon>
        <taxon>Pseudomonadati</taxon>
        <taxon>Pseudomonadota</taxon>
        <taxon>Betaproteobacteria</taxon>
        <taxon>Burkholderiales</taxon>
        <taxon>Burkholderiaceae</taxon>
        <taxon>Paraburkholderia</taxon>
    </lineage>
</organism>
<evidence type="ECO:0000256" key="4">
    <source>
        <dbReference type="ARBA" id="ARBA00022500"/>
    </source>
</evidence>
<feature type="domain" description="HAMP" evidence="14">
    <location>
        <begin position="211"/>
        <end position="263"/>
    </location>
</feature>
<feature type="domain" description="Methyl-accepting transducer" evidence="13">
    <location>
        <begin position="268"/>
        <end position="497"/>
    </location>
</feature>
<keyword evidence="6 12" id="KW-0812">Transmembrane</keyword>
<evidence type="ECO:0000256" key="10">
    <source>
        <dbReference type="ARBA" id="ARBA00029447"/>
    </source>
</evidence>
<dbReference type="Pfam" id="PF00672">
    <property type="entry name" value="HAMP"/>
    <property type="match status" value="1"/>
</dbReference>
<dbReference type="Pfam" id="PF00015">
    <property type="entry name" value="MCPsignal"/>
    <property type="match status" value="1"/>
</dbReference>
<dbReference type="GeneID" id="27801778"/>